<protein>
    <submittedName>
        <fullName evidence="5">Nitroreductase family protein</fullName>
    </submittedName>
</protein>
<dbReference type="FunFam" id="3.40.109.10:FF:000001">
    <property type="entry name" value="Nitroreductase family"/>
    <property type="match status" value="1"/>
</dbReference>
<gene>
    <name evidence="5" type="ORF">IDH44_16070</name>
</gene>
<dbReference type="InterPro" id="IPR029479">
    <property type="entry name" value="Nitroreductase"/>
</dbReference>
<accession>A0A927BWM7</accession>
<keyword evidence="6" id="KW-1185">Reference proteome</keyword>
<evidence type="ECO:0000259" key="4">
    <source>
        <dbReference type="Pfam" id="PF00881"/>
    </source>
</evidence>
<comment type="subcellular location">
    <subcellularLocation>
        <location evidence="1">Cytoplasm</location>
    </subcellularLocation>
</comment>
<dbReference type="InterPro" id="IPR033877">
    <property type="entry name" value="Frm2/Hbn1"/>
</dbReference>
<evidence type="ECO:0000313" key="6">
    <source>
        <dbReference type="Proteomes" id="UP000621560"/>
    </source>
</evidence>
<dbReference type="EMBL" id="JACXIZ010000027">
    <property type="protein sequence ID" value="MBD2846713.1"/>
    <property type="molecule type" value="Genomic_DNA"/>
</dbReference>
<dbReference type="GO" id="GO:0005737">
    <property type="term" value="C:cytoplasm"/>
    <property type="evidence" value="ECO:0007669"/>
    <property type="project" value="UniProtKB-SubCell"/>
</dbReference>
<keyword evidence="2" id="KW-0963">Cytoplasm</keyword>
<evidence type="ECO:0000256" key="1">
    <source>
        <dbReference type="ARBA" id="ARBA00004496"/>
    </source>
</evidence>
<reference evidence="5" key="1">
    <citation type="submission" date="2020-09" db="EMBL/GenBank/DDBJ databases">
        <title>A novel bacterium of genus Paenibacillus, isolated from South China Sea.</title>
        <authorList>
            <person name="Huang H."/>
            <person name="Mo K."/>
            <person name="Hu Y."/>
        </authorList>
    </citation>
    <scope>NUCLEOTIDE SEQUENCE</scope>
    <source>
        <strain evidence="5">IB182496</strain>
    </source>
</reference>
<dbReference type="GO" id="GO:0016491">
    <property type="term" value="F:oxidoreductase activity"/>
    <property type="evidence" value="ECO:0007669"/>
    <property type="project" value="UniProtKB-KW"/>
</dbReference>
<dbReference type="AlphaFoldDB" id="A0A927BWM7"/>
<dbReference type="PANTHER" id="PTHR43035:SF1">
    <property type="entry name" value="FATTY ACID REPRESSION MUTANT PROTEIN 2-RELATED"/>
    <property type="match status" value="1"/>
</dbReference>
<evidence type="ECO:0000313" key="5">
    <source>
        <dbReference type="EMBL" id="MBD2846713.1"/>
    </source>
</evidence>
<feature type="domain" description="Nitroreductase" evidence="4">
    <location>
        <begin position="10"/>
        <end position="179"/>
    </location>
</feature>
<evidence type="ECO:0000256" key="3">
    <source>
        <dbReference type="ARBA" id="ARBA00023002"/>
    </source>
</evidence>
<dbReference type="Pfam" id="PF00881">
    <property type="entry name" value="Nitroreductase"/>
    <property type="match status" value="1"/>
</dbReference>
<dbReference type="CDD" id="cd02140">
    <property type="entry name" value="Frm2-like"/>
    <property type="match status" value="1"/>
</dbReference>
<dbReference type="PANTHER" id="PTHR43035">
    <property type="entry name" value="FATTY ACID REPRESSION MUTANT PROTEIN 2-RELATED"/>
    <property type="match status" value="1"/>
</dbReference>
<dbReference type="Gene3D" id="3.40.109.10">
    <property type="entry name" value="NADH Oxidase"/>
    <property type="match status" value="1"/>
</dbReference>
<dbReference type="Proteomes" id="UP000621560">
    <property type="component" value="Unassembled WGS sequence"/>
</dbReference>
<sequence>MMSKSFLEAVKARRTYYGITNEAVTSKKEISELVEFAVKHTPSAFNSQSARAVVLLEEQHNKFWDLTLDILRGIVSGDQLQATEQRIAGFRGGYGTILFFEDSAVIEGLQQAMPTYAAKFPIWSGNSSGMLQYVIWTALEDAGYGASLQHYDPLVDEAVQKEWDVPANWKLQAQLVFGKPVAEPGEKEFQPIDARVKVYE</sequence>
<name>A0A927BWM7_9BACL</name>
<proteinExistence type="predicted"/>
<evidence type="ECO:0000256" key="2">
    <source>
        <dbReference type="ARBA" id="ARBA00022490"/>
    </source>
</evidence>
<dbReference type="InterPro" id="IPR000415">
    <property type="entry name" value="Nitroreductase-like"/>
</dbReference>
<comment type="caution">
    <text evidence="5">The sequence shown here is derived from an EMBL/GenBank/DDBJ whole genome shotgun (WGS) entry which is preliminary data.</text>
</comment>
<dbReference type="SUPFAM" id="SSF55469">
    <property type="entry name" value="FMN-dependent nitroreductase-like"/>
    <property type="match status" value="1"/>
</dbReference>
<keyword evidence="3" id="KW-0560">Oxidoreductase</keyword>
<dbReference type="RefSeq" id="WP_190919359.1">
    <property type="nucleotide sequence ID" value="NZ_JACXIZ010000027.1"/>
</dbReference>
<dbReference type="GO" id="GO:0034599">
    <property type="term" value="P:cellular response to oxidative stress"/>
    <property type="evidence" value="ECO:0007669"/>
    <property type="project" value="InterPro"/>
</dbReference>
<organism evidence="5 6">
    <name type="scientific">Paenibacillus sabuli</name>
    <dbReference type="NCBI Taxonomy" id="2772509"/>
    <lineage>
        <taxon>Bacteria</taxon>
        <taxon>Bacillati</taxon>
        <taxon>Bacillota</taxon>
        <taxon>Bacilli</taxon>
        <taxon>Bacillales</taxon>
        <taxon>Paenibacillaceae</taxon>
        <taxon>Paenibacillus</taxon>
    </lineage>
</organism>